<dbReference type="InterPro" id="IPR003593">
    <property type="entry name" value="AAA+_ATPase"/>
</dbReference>
<feature type="compositionally biased region" description="Basic and acidic residues" evidence="5">
    <location>
        <begin position="96"/>
        <end position="120"/>
    </location>
</feature>
<keyword evidence="3" id="KW-0067">ATP-binding</keyword>
<dbReference type="GO" id="GO:0034605">
    <property type="term" value="P:cellular response to heat"/>
    <property type="evidence" value="ECO:0007669"/>
    <property type="project" value="TreeGrafter"/>
</dbReference>
<dbReference type="FunFam" id="3.40.50.300:FF:000025">
    <property type="entry name" value="ATP-dependent Clp protease subunit"/>
    <property type="match status" value="1"/>
</dbReference>
<evidence type="ECO:0000256" key="2">
    <source>
        <dbReference type="ARBA" id="ARBA00022741"/>
    </source>
</evidence>
<feature type="region of interest" description="Disordered" evidence="5">
    <location>
        <begin position="472"/>
        <end position="497"/>
    </location>
</feature>
<dbReference type="Pfam" id="PF07724">
    <property type="entry name" value="AAA_2"/>
    <property type="match status" value="1"/>
</dbReference>
<dbReference type="CDD" id="cd19499">
    <property type="entry name" value="RecA-like_ClpB_Hsp104-like"/>
    <property type="match status" value="1"/>
</dbReference>
<dbReference type="SMART" id="SM01086">
    <property type="entry name" value="ClpB_D2-small"/>
    <property type="match status" value="1"/>
</dbReference>
<feature type="compositionally biased region" description="Acidic residues" evidence="5">
    <location>
        <begin position="486"/>
        <end position="497"/>
    </location>
</feature>
<dbReference type="PROSITE" id="PS50151">
    <property type="entry name" value="UVR"/>
    <property type="match status" value="1"/>
</dbReference>
<keyword evidence="2" id="KW-0547">Nucleotide-binding</keyword>
<dbReference type="InterPro" id="IPR050130">
    <property type="entry name" value="ClpA_ClpB"/>
</dbReference>
<feature type="domain" description="UVR" evidence="6">
    <location>
        <begin position="70"/>
        <end position="105"/>
    </location>
</feature>
<dbReference type="InterPro" id="IPR041546">
    <property type="entry name" value="ClpA/ClpB_AAA_lid"/>
</dbReference>
<dbReference type="SMART" id="SM00382">
    <property type="entry name" value="AAA"/>
    <property type="match status" value="1"/>
</dbReference>
<dbReference type="InterPro" id="IPR027417">
    <property type="entry name" value="P-loop_NTPase"/>
</dbReference>
<dbReference type="AlphaFoldDB" id="A0A6J7DSS7"/>
<sequence length="497" mass="55908">MQILEGLRDRYEQHHKIEITDEALRAASELADRYISDRQLPDKAIDLIDEAASRMRIKSMTSPPVYRELEEKIETTRREKEAAIENQEFEKAAALRDDERNLTQEKRDLEEQWRAGEGDGPRPAIGEEEIAEIVSMWTGIPVFKLTEAETAKLMGMEEEMHKRVIGQHAAVEVISKAIRRSRAGLKDPKRPTGSFIFLGPSGVGKTELARTLAEFLFGDEDSMVRIDMSEYMEKHAVSRLVGSPPGYIGYDEGGQLTEAVRRRPYCVLLLDEIEKAHPDVFNILLQILEDGRLTDSQGRTVDFRHAIVIMTSNIGAQEIARNTPLGFAISEDETGITYDDMKSRIMGELKKVFRPEFLNRIDDVIVFHKLQKDEIKVIVELLLQRIRGSLAERELQMELTEEAKDFLVEKGWDPSMGARPLRRAIQRYIEDPLADFVLRSELTPGGTVLVDVPPEGDEQDLALSIIQPEKVPAAVGGSETKAGDQDGGDVSEDGGED</sequence>
<proteinExistence type="predicted"/>
<dbReference type="InterPro" id="IPR001943">
    <property type="entry name" value="UVR_dom"/>
</dbReference>
<dbReference type="InterPro" id="IPR028299">
    <property type="entry name" value="ClpA/B_CS2"/>
</dbReference>
<gene>
    <name evidence="7" type="ORF">UFOPK3423_00790</name>
</gene>
<dbReference type="GO" id="GO:0005737">
    <property type="term" value="C:cytoplasm"/>
    <property type="evidence" value="ECO:0007669"/>
    <property type="project" value="TreeGrafter"/>
</dbReference>
<organism evidence="7">
    <name type="scientific">freshwater metagenome</name>
    <dbReference type="NCBI Taxonomy" id="449393"/>
    <lineage>
        <taxon>unclassified sequences</taxon>
        <taxon>metagenomes</taxon>
        <taxon>ecological metagenomes</taxon>
    </lineage>
</organism>
<dbReference type="InterPro" id="IPR003959">
    <property type="entry name" value="ATPase_AAA_core"/>
</dbReference>
<dbReference type="PANTHER" id="PTHR11638">
    <property type="entry name" value="ATP-DEPENDENT CLP PROTEASE"/>
    <property type="match status" value="1"/>
</dbReference>
<dbReference type="PROSITE" id="PS00871">
    <property type="entry name" value="CLPAB_2"/>
    <property type="match status" value="1"/>
</dbReference>
<dbReference type="SUPFAM" id="SSF52540">
    <property type="entry name" value="P-loop containing nucleoside triphosphate hydrolases"/>
    <property type="match status" value="2"/>
</dbReference>
<dbReference type="Pfam" id="PF17871">
    <property type="entry name" value="AAA_lid_9"/>
    <property type="match status" value="1"/>
</dbReference>
<evidence type="ECO:0000256" key="1">
    <source>
        <dbReference type="ARBA" id="ARBA00022737"/>
    </source>
</evidence>
<protein>
    <submittedName>
        <fullName evidence="7">Unannotated protein</fullName>
    </submittedName>
</protein>
<name>A0A6J7DSS7_9ZZZZ</name>
<accession>A0A6J7DSS7</accession>
<dbReference type="EMBL" id="CAFBLQ010000070">
    <property type="protein sequence ID" value="CAB4871985.1"/>
    <property type="molecule type" value="Genomic_DNA"/>
</dbReference>
<dbReference type="GO" id="GO:0016887">
    <property type="term" value="F:ATP hydrolysis activity"/>
    <property type="evidence" value="ECO:0007669"/>
    <property type="project" value="InterPro"/>
</dbReference>
<dbReference type="FunFam" id="1.10.8.60:FF:000017">
    <property type="entry name" value="ATP-dependent chaperone ClpB"/>
    <property type="match status" value="1"/>
</dbReference>
<dbReference type="InterPro" id="IPR019489">
    <property type="entry name" value="Clp_ATPase_C"/>
</dbReference>
<dbReference type="PANTHER" id="PTHR11638:SF18">
    <property type="entry name" value="HEAT SHOCK PROTEIN 104"/>
    <property type="match status" value="1"/>
</dbReference>
<evidence type="ECO:0000256" key="5">
    <source>
        <dbReference type="SAM" id="MobiDB-lite"/>
    </source>
</evidence>
<dbReference type="Gene3D" id="4.10.860.10">
    <property type="entry name" value="UVR domain"/>
    <property type="match status" value="1"/>
</dbReference>
<dbReference type="Gene3D" id="1.10.8.60">
    <property type="match status" value="2"/>
</dbReference>
<dbReference type="GO" id="GO:0005524">
    <property type="term" value="F:ATP binding"/>
    <property type="evidence" value="ECO:0007669"/>
    <property type="project" value="UniProtKB-KW"/>
</dbReference>
<dbReference type="Pfam" id="PF10431">
    <property type="entry name" value="ClpB_D2-small"/>
    <property type="match status" value="1"/>
</dbReference>
<evidence type="ECO:0000259" key="6">
    <source>
        <dbReference type="PROSITE" id="PS50151"/>
    </source>
</evidence>
<evidence type="ECO:0000313" key="7">
    <source>
        <dbReference type="EMBL" id="CAB4871985.1"/>
    </source>
</evidence>
<feature type="region of interest" description="Disordered" evidence="5">
    <location>
        <begin position="96"/>
        <end position="124"/>
    </location>
</feature>
<dbReference type="InterPro" id="IPR001270">
    <property type="entry name" value="ClpA/B"/>
</dbReference>
<reference evidence="7" key="1">
    <citation type="submission" date="2020-05" db="EMBL/GenBank/DDBJ databases">
        <authorList>
            <person name="Chiriac C."/>
            <person name="Salcher M."/>
            <person name="Ghai R."/>
            <person name="Kavagutti S V."/>
        </authorList>
    </citation>
    <scope>NUCLEOTIDE SEQUENCE</scope>
</reference>
<evidence type="ECO:0000256" key="4">
    <source>
        <dbReference type="ARBA" id="ARBA00023186"/>
    </source>
</evidence>
<dbReference type="PRINTS" id="PR00300">
    <property type="entry name" value="CLPPROTEASEA"/>
</dbReference>
<keyword evidence="1" id="KW-0677">Repeat</keyword>
<keyword evidence="4" id="KW-0143">Chaperone</keyword>
<evidence type="ECO:0000256" key="3">
    <source>
        <dbReference type="ARBA" id="ARBA00022840"/>
    </source>
</evidence>
<dbReference type="Gene3D" id="3.40.50.300">
    <property type="entry name" value="P-loop containing nucleotide triphosphate hydrolases"/>
    <property type="match status" value="1"/>
</dbReference>